<keyword evidence="6 7" id="KW-0472">Membrane</keyword>
<gene>
    <name evidence="8" type="ORF">GCM10023093_12750</name>
</gene>
<evidence type="ECO:0000256" key="5">
    <source>
        <dbReference type="ARBA" id="ARBA00022989"/>
    </source>
</evidence>
<evidence type="ECO:0000256" key="2">
    <source>
        <dbReference type="ARBA" id="ARBA00022475"/>
    </source>
</evidence>
<feature type="transmembrane region" description="Helical" evidence="7">
    <location>
        <begin position="12"/>
        <end position="30"/>
    </location>
</feature>
<keyword evidence="9" id="KW-1185">Reference proteome</keyword>
<evidence type="ECO:0000313" key="8">
    <source>
        <dbReference type="EMBL" id="GAA4463694.1"/>
    </source>
</evidence>
<feature type="transmembrane region" description="Helical" evidence="7">
    <location>
        <begin position="105"/>
        <end position="123"/>
    </location>
</feature>
<accession>A0ABP8NCU2</accession>
<dbReference type="Proteomes" id="UP001500067">
    <property type="component" value="Unassembled WGS sequence"/>
</dbReference>
<keyword evidence="3" id="KW-0808">Transferase</keyword>
<evidence type="ECO:0000256" key="7">
    <source>
        <dbReference type="SAM" id="Phobius"/>
    </source>
</evidence>
<proteinExistence type="predicted"/>
<name>A0ABP8NCU2_9BACT</name>
<feature type="transmembrane region" description="Helical" evidence="7">
    <location>
        <begin position="163"/>
        <end position="181"/>
    </location>
</feature>
<keyword evidence="5 7" id="KW-1133">Transmembrane helix</keyword>
<feature type="transmembrane region" description="Helical" evidence="7">
    <location>
        <begin position="217"/>
        <end position="237"/>
    </location>
</feature>
<evidence type="ECO:0000256" key="3">
    <source>
        <dbReference type="ARBA" id="ARBA00022679"/>
    </source>
</evidence>
<feature type="transmembrane region" description="Helical" evidence="7">
    <location>
        <begin position="135"/>
        <end position="156"/>
    </location>
</feature>
<evidence type="ECO:0000256" key="6">
    <source>
        <dbReference type="ARBA" id="ARBA00023136"/>
    </source>
</evidence>
<dbReference type="PANTHER" id="PTHR22926:SF3">
    <property type="entry name" value="UNDECAPRENYL-PHOSPHATE ALPHA-N-ACETYLGLUCOSAMINYL 1-PHOSPHATE TRANSFERASE"/>
    <property type="match status" value="1"/>
</dbReference>
<dbReference type="PANTHER" id="PTHR22926">
    <property type="entry name" value="PHOSPHO-N-ACETYLMURAMOYL-PENTAPEPTIDE-TRANSFERASE"/>
    <property type="match status" value="1"/>
</dbReference>
<dbReference type="RefSeq" id="WP_345080262.1">
    <property type="nucleotide sequence ID" value="NZ_BAABFA010000008.1"/>
</dbReference>
<evidence type="ECO:0000313" key="9">
    <source>
        <dbReference type="Proteomes" id="UP001500067"/>
    </source>
</evidence>
<dbReference type="EMBL" id="BAABFA010000008">
    <property type="protein sequence ID" value="GAA4463694.1"/>
    <property type="molecule type" value="Genomic_DNA"/>
</dbReference>
<feature type="transmembrane region" description="Helical" evidence="7">
    <location>
        <begin position="187"/>
        <end position="205"/>
    </location>
</feature>
<keyword evidence="4 7" id="KW-0812">Transmembrane</keyword>
<evidence type="ECO:0000256" key="1">
    <source>
        <dbReference type="ARBA" id="ARBA00004651"/>
    </source>
</evidence>
<feature type="transmembrane region" description="Helical" evidence="7">
    <location>
        <begin position="305"/>
        <end position="324"/>
    </location>
</feature>
<comment type="subcellular location">
    <subcellularLocation>
        <location evidence="1">Cell membrane</location>
        <topology evidence="1">Multi-pass membrane protein</topology>
    </subcellularLocation>
</comment>
<evidence type="ECO:0000256" key="4">
    <source>
        <dbReference type="ARBA" id="ARBA00022692"/>
    </source>
</evidence>
<feature type="transmembrane region" description="Helical" evidence="7">
    <location>
        <begin position="76"/>
        <end position="93"/>
    </location>
</feature>
<comment type="caution">
    <text evidence="8">The sequence shown here is derived from an EMBL/GenBank/DDBJ whole genome shotgun (WGS) entry which is preliminary data.</text>
</comment>
<sequence length="358" mass="39362">MPETVPTYFQYILAILCSSAISVYAVRKIIFIARTRKLYDIPDNIRKIHGAQIPSLGGIGIFIGYLTTAAFFIERAWFAVVAASVILFFTGIYDDIMNMRPSKKLVAQLAASAVAIMLADVRITSLHGILGIYELSYPVSVGLTVFCCTFFINVFNFMDGIDGLACTLAILYTGVLGMLFAFMGSRYLAGISFSIMGATAGLFWFNRPPARIYMGDTGSMLLGFTIFILTVCCMYMGSTPVVSATPLHIHTDLGMTMLLLAMLLLPVYDAVRVFILRTLRGISPLRADRLHLHYYLLDAGLSHRGAVGVLAGTNVAVMLCAWALQAVHPLLLLLCMLLIITLVVWVVWALRQKKMRAA</sequence>
<protein>
    <submittedName>
        <fullName evidence="8">MraY family glycosyltransferase</fullName>
    </submittedName>
</protein>
<dbReference type="CDD" id="cd06853">
    <property type="entry name" value="GT_WecA_like"/>
    <property type="match status" value="1"/>
</dbReference>
<dbReference type="InterPro" id="IPR000715">
    <property type="entry name" value="Glycosyl_transferase_4"/>
</dbReference>
<feature type="transmembrane region" description="Helical" evidence="7">
    <location>
        <begin position="51"/>
        <end position="70"/>
    </location>
</feature>
<organism evidence="8 9">
    <name type="scientific">Nemorincola caseinilytica</name>
    <dbReference type="NCBI Taxonomy" id="2054315"/>
    <lineage>
        <taxon>Bacteria</taxon>
        <taxon>Pseudomonadati</taxon>
        <taxon>Bacteroidota</taxon>
        <taxon>Chitinophagia</taxon>
        <taxon>Chitinophagales</taxon>
        <taxon>Chitinophagaceae</taxon>
        <taxon>Nemorincola</taxon>
    </lineage>
</organism>
<dbReference type="Pfam" id="PF00953">
    <property type="entry name" value="Glycos_transf_4"/>
    <property type="match status" value="1"/>
</dbReference>
<feature type="transmembrane region" description="Helical" evidence="7">
    <location>
        <begin position="257"/>
        <end position="276"/>
    </location>
</feature>
<feature type="transmembrane region" description="Helical" evidence="7">
    <location>
        <begin position="330"/>
        <end position="350"/>
    </location>
</feature>
<keyword evidence="2" id="KW-1003">Cell membrane</keyword>
<reference evidence="9" key="1">
    <citation type="journal article" date="2019" name="Int. J. Syst. Evol. Microbiol.">
        <title>The Global Catalogue of Microorganisms (GCM) 10K type strain sequencing project: providing services to taxonomists for standard genome sequencing and annotation.</title>
        <authorList>
            <consortium name="The Broad Institute Genomics Platform"/>
            <consortium name="The Broad Institute Genome Sequencing Center for Infectious Disease"/>
            <person name="Wu L."/>
            <person name="Ma J."/>
        </authorList>
    </citation>
    <scope>NUCLEOTIDE SEQUENCE [LARGE SCALE GENOMIC DNA]</scope>
    <source>
        <strain evidence="9">JCM 32105</strain>
    </source>
</reference>